<dbReference type="InterPro" id="IPR015813">
    <property type="entry name" value="Pyrv/PenolPyrv_kinase-like_dom"/>
</dbReference>
<dbReference type="InterPro" id="IPR005000">
    <property type="entry name" value="Aldolase/citrate-lyase_domain"/>
</dbReference>
<keyword evidence="6" id="KW-1185">Reference proteome</keyword>
<comment type="cofactor">
    <cofactor evidence="1">
        <name>Mg(2+)</name>
        <dbReference type="ChEBI" id="CHEBI:18420"/>
    </cofactor>
</comment>
<dbReference type="RefSeq" id="WP_347610595.1">
    <property type="nucleotide sequence ID" value="NZ_JBDPZC010000006.1"/>
</dbReference>
<comment type="caution">
    <text evidence="5">The sequence shown here is derived from an EMBL/GenBank/DDBJ whole genome shotgun (WGS) entry which is preliminary data.</text>
</comment>
<accession>A0ABV0GFK4</accession>
<evidence type="ECO:0000256" key="1">
    <source>
        <dbReference type="ARBA" id="ARBA00001946"/>
    </source>
</evidence>
<keyword evidence="2" id="KW-0479">Metal-binding</keyword>
<dbReference type="SUPFAM" id="SSF51621">
    <property type="entry name" value="Phosphoenolpyruvate/pyruvate domain"/>
    <property type="match status" value="1"/>
</dbReference>
<name>A0ABV0GFK4_9BURK</name>
<evidence type="ECO:0000313" key="6">
    <source>
        <dbReference type="Proteomes" id="UP001462640"/>
    </source>
</evidence>
<dbReference type="Gene3D" id="3.20.20.60">
    <property type="entry name" value="Phosphoenolpyruvate-binding domains"/>
    <property type="match status" value="1"/>
</dbReference>
<dbReference type="PANTHER" id="PTHR32308">
    <property type="entry name" value="LYASE BETA SUBUNIT, PUTATIVE (AFU_ORTHOLOGUE AFUA_4G13030)-RELATED"/>
    <property type="match status" value="1"/>
</dbReference>
<dbReference type="GO" id="GO:0016829">
    <property type="term" value="F:lyase activity"/>
    <property type="evidence" value="ECO:0007669"/>
    <property type="project" value="UniProtKB-KW"/>
</dbReference>
<sequence>MNPSSKKAPALRRSWLFLAGADRQALLEGVHSGADVLVQELETFTPPARRPEARQLSGEVLNAWREAGILTSVRVNPLENGGMEDLEAVMRHRPDIIMMSFISTPMQVVALDQAVSHYEREYGIPTGSTELVPNIESTQGLINTMAIAKCSARISALLVATEDMVADMGARRTRAGHELDYVRSRFLVECAAVGMPSIDCPYSYSDNEGAELDMQRCRDLGFRSKAIVNAQFVPVVNRWLTPTAAELSLARRVIQAFDEARSRSGGKRVPAAVVDGFLAEIPDYLAAQRLIARAIQFGME</sequence>
<dbReference type="PIRSF" id="PIRSF015582">
    <property type="entry name" value="Cit_lyase_B"/>
    <property type="match status" value="1"/>
</dbReference>
<keyword evidence="3" id="KW-0460">Magnesium</keyword>
<reference evidence="5 6" key="1">
    <citation type="submission" date="2024-05" db="EMBL/GenBank/DDBJ databases">
        <title>Roseateles sp. 2.12 16S ribosomal RNA gene Genome sequencing and assembly.</title>
        <authorList>
            <person name="Woo H."/>
        </authorList>
    </citation>
    <scope>NUCLEOTIDE SEQUENCE [LARGE SCALE GENOMIC DNA]</scope>
    <source>
        <strain evidence="5 6">2.12</strain>
    </source>
</reference>
<evidence type="ECO:0000256" key="3">
    <source>
        <dbReference type="ARBA" id="ARBA00022842"/>
    </source>
</evidence>
<protein>
    <submittedName>
        <fullName evidence="5">CoA ester lyase</fullName>
    </submittedName>
</protein>
<dbReference type="Proteomes" id="UP001462640">
    <property type="component" value="Unassembled WGS sequence"/>
</dbReference>
<proteinExistence type="predicted"/>
<evidence type="ECO:0000256" key="2">
    <source>
        <dbReference type="ARBA" id="ARBA00022723"/>
    </source>
</evidence>
<dbReference type="PANTHER" id="PTHR32308:SF0">
    <property type="entry name" value="HPCH_HPAI ALDOLASE_CITRATE LYASE DOMAIN-CONTAINING PROTEIN"/>
    <property type="match status" value="1"/>
</dbReference>
<organism evidence="5 6">
    <name type="scientific">Roseateles flavus</name>
    <dbReference type="NCBI Taxonomy" id="3149041"/>
    <lineage>
        <taxon>Bacteria</taxon>
        <taxon>Pseudomonadati</taxon>
        <taxon>Pseudomonadota</taxon>
        <taxon>Betaproteobacteria</taxon>
        <taxon>Burkholderiales</taxon>
        <taxon>Sphaerotilaceae</taxon>
        <taxon>Roseateles</taxon>
    </lineage>
</organism>
<dbReference type="InterPro" id="IPR040442">
    <property type="entry name" value="Pyrv_kinase-like_dom_sf"/>
</dbReference>
<evidence type="ECO:0000313" key="5">
    <source>
        <dbReference type="EMBL" id="MEO3713825.1"/>
    </source>
</evidence>
<dbReference type="InterPro" id="IPR011206">
    <property type="entry name" value="Citrate_lyase_beta/mcl1/mcl2"/>
</dbReference>
<keyword evidence="5" id="KW-0456">Lyase</keyword>
<dbReference type="EMBL" id="JBDPZC010000006">
    <property type="protein sequence ID" value="MEO3713825.1"/>
    <property type="molecule type" value="Genomic_DNA"/>
</dbReference>
<gene>
    <name evidence="5" type="ORF">ABDJ40_13755</name>
</gene>
<evidence type="ECO:0000259" key="4">
    <source>
        <dbReference type="Pfam" id="PF03328"/>
    </source>
</evidence>
<dbReference type="Pfam" id="PF03328">
    <property type="entry name" value="HpcH_HpaI"/>
    <property type="match status" value="1"/>
</dbReference>
<feature type="domain" description="HpcH/HpaI aldolase/citrate lyase" evidence="4">
    <location>
        <begin position="13"/>
        <end position="230"/>
    </location>
</feature>